<dbReference type="GO" id="GO:0005737">
    <property type="term" value="C:cytoplasm"/>
    <property type="evidence" value="ECO:0007669"/>
    <property type="project" value="TreeGrafter"/>
</dbReference>
<dbReference type="Pfam" id="PF10404">
    <property type="entry name" value="BHD_2"/>
    <property type="match status" value="1"/>
</dbReference>
<dbReference type="SMART" id="SM01031">
    <property type="entry name" value="BHD_2"/>
    <property type="match status" value="1"/>
</dbReference>
<feature type="region of interest" description="Disordered" evidence="6">
    <location>
        <begin position="212"/>
        <end position="250"/>
    </location>
</feature>
<dbReference type="EMBL" id="JACCJB010000008">
    <property type="protein sequence ID" value="KAF6224891.1"/>
    <property type="molecule type" value="Genomic_DNA"/>
</dbReference>
<dbReference type="InterPro" id="IPR018325">
    <property type="entry name" value="Rad4/PNGase_transGLS-fold"/>
</dbReference>
<feature type="domain" description="Rad4 beta-hairpin" evidence="8">
    <location>
        <begin position="673"/>
        <end position="735"/>
    </location>
</feature>
<dbReference type="SUPFAM" id="SSF54001">
    <property type="entry name" value="Cysteine proteinases"/>
    <property type="match status" value="1"/>
</dbReference>
<dbReference type="SMART" id="SM01032">
    <property type="entry name" value="BHD_3"/>
    <property type="match status" value="1"/>
</dbReference>
<name>A0A8H6CKH5_9LECA</name>
<keyword evidence="5" id="KW-0539">Nucleus</keyword>
<accession>A0A8H6CKH5</accession>
<dbReference type="PANTHER" id="PTHR12135:SF2">
    <property type="entry name" value="DNA REPAIR PROTEIN RAD34"/>
    <property type="match status" value="1"/>
</dbReference>
<feature type="region of interest" description="Disordered" evidence="6">
    <location>
        <begin position="861"/>
        <end position="1089"/>
    </location>
</feature>
<dbReference type="GO" id="GO:0071942">
    <property type="term" value="C:XPC complex"/>
    <property type="evidence" value="ECO:0007669"/>
    <property type="project" value="TreeGrafter"/>
</dbReference>
<dbReference type="Gene3D" id="3.30.70.2460">
    <property type="entry name" value="Rad4, beta-hairpin domain BHD3"/>
    <property type="match status" value="1"/>
</dbReference>
<dbReference type="PANTHER" id="PTHR12135">
    <property type="entry name" value="DNA REPAIR PROTEIN XP-C / RAD4"/>
    <property type="match status" value="1"/>
</dbReference>
<dbReference type="SMART" id="SM01030">
    <property type="entry name" value="BHD_1"/>
    <property type="match status" value="1"/>
</dbReference>
<dbReference type="GO" id="GO:0003684">
    <property type="term" value="F:damaged DNA binding"/>
    <property type="evidence" value="ECO:0007669"/>
    <property type="project" value="InterPro"/>
</dbReference>
<evidence type="ECO:0000256" key="5">
    <source>
        <dbReference type="ARBA" id="ARBA00023242"/>
    </source>
</evidence>
<evidence type="ECO:0000256" key="2">
    <source>
        <dbReference type="ARBA" id="ARBA00009525"/>
    </source>
</evidence>
<feature type="compositionally biased region" description="Basic and acidic residues" evidence="6">
    <location>
        <begin position="222"/>
        <end position="242"/>
    </location>
</feature>
<comment type="caution">
    <text evidence="10">The sequence shown here is derived from an EMBL/GenBank/DDBJ whole genome shotgun (WGS) entry which is preliminary data.</text>
</comment>
<dbReference type="InterPro" id="IPR018327">
    <property type="entry name" value="BHD_2"/>
</dbReference>
<dbReference type="InterPro" id="IPR018326">
    <property type="entry name" value="Rad4_beta-hairpin_dom1"/>
</dbReference>
<feature type="region of interest" description="Disordered" evidence="6">
    <location>
        <begin position="125"/>
        <end position="144"/>
    </location>
</feature>
<proteinExistence type="inferred from homology"/>
<dbReference type="GO" id="GO:0006289">
    <property type="term" value="P:nucleotide-excision repair"/>
    <property type="evidence" value="ECO:0007669"/>
    <property type="project" value="InterPro"/>
</dbReference>
<keyword evidence="3" id="KW-0227">DNA damage</keyword>
<evidence type="ECO:0000259" key="8">
    <source>
        <dbReference type="SMART" id="SM01031"/>
    </source>
</evidence>
<dbReference type="FunFam" id="3.30.70.2460:FF:000001">
    <property type="entry name" value="DNA repair protein Rad4 family"/>
    <property type="match status" value="1"/>
</dbReference>
<dbReference type="InterPro" id="IPR038765">
    <property type="entry name" value="Papain-like_cys_pep_sf"/>
</dbReference>
<evidence type="ECO:0000259" key="7">
    <source>
        <dbReference type="SMART" id="SM01030"/>
    </source>
</evidence>
<protein>
    <recommendedName>
        <fullName evidence="12">Rad4-domain-containing protein</fullName>
    </recommendedName>
</protein>
<dbReference type="Pfam" id="PF10403">
    <property type="entry name" value="BHD_1"/>
    <property type="match status" value="1"/>
</dbReference>
<dbReference type="InterPro" id="IPR018328">
    <property type="entry name" value="Rad4_beta-hairpin_dom3"/>
</dbReference>
<comment type="subcellular location">
    <subcellularLocation>
        <location evidence="1">Nucleus</location>
    </subcellularLocation>
</comment>
<comment type="similarity">
    <text evidence="2">Belongs to the XPC family.</text>
</comment>
<keyword evidence="4" id="KW-0234">DNA repair</keyword>
<organism evidence="10 11">
    <name type="scientific">Letharia lupina</name>
    <dbReference type="NCBI Taxonomy" id="560253"/>
    <lineage>
        <taxon>Eukaryota</taxon>
        <taxon>Fungi</taxon>
        <taxon>Dikarya</taxon>
        <taxon>Ascomycota</taxon>
        <taxon>Pezizomycotina</taxon>
        <taxon>Lecanoromycetes</taxon>
        <taxon>OSLEUM clade</taxon>
        <taxon>Lecanoromycetidae</taxon>
        <taxon>Lecanorales</taxon>
        <taxon>Lecanorineae</taxon>
        <taxon>Parmeliaceae</taxon>
        <taxon>Letharia</taxon>
    </lineage>
</organism>
<evidence type="ECO:0000259" key="9">
    <source>
        <dbReference type="SMART" id="SM01032"/>
    </source>
</evidence>
<evidence type="ECO:0000256" key="6">
    <source>
        <dbReference type="SAM" id="MobiDB-lite"/>
    </source>
</evidence>
<feature type="domain" description="Rad4 beta-hairpin" evidence="7">
    <location>
        <begin position="615"/>
        <end position="671"/>
    </location>
</feature>
<evidence type="ECO:0000256" key="4">
    <source>
        <dbReference type="ARBA" id="ARBA00023204"/>
    </source>
</evidence>
<feature type="domain" description="Rad4 beta-hairpin" evidence="9">
    <location>
        <begin position="742"/>
        <end position="816"/>
    </location>
</feature>
<dbReference type="AlphaFoldDB" id="A0A8H6CKH5"/>
<evidence type="ECO:0000256" key="3">
    <source>
        <dbReference type="ARBA" id="ARBA00022763"/>
    </source>
</evidence>
<feature type="region of interest" description="Disordered" evidence="6">
    <location>
        <begin position="1"/>
        <end position="95"/>
    </location>
</feature>
<dbReference type="GeneID" id="59338477"/>
<feature type="compositionally biased region" description="Low complexity" evidence="6">
    <location>
        <begin position="393"/>
        <end position="406"/>
    </location>
</feature>
<keyword evidence="11" id="KW-1185">Reference proteome</keyword>
<feature type="region of interest" description="Disordered" evidence="6">
    <location>
        <begin position="358"/>
        <end position="449"/>
    </location>
</feature>
<feature type="compositionally biased region" description="Low complexity" evidence="6">
    <location>
        <begin position="1055"/>
        <end position="1066"/>
    </location>
</feature>
<feature type="compositionally biased region" description="Basic and acidic residues" evidence="6">
    <location>
        <begin position="1032"/>
        <end position="1045"/>
    </location>
</feature>
<evidence type="ECO:0000313" key="10">
    <source>
        <dbReference type="EMBL" id="KAF6224891.1"/>
    </source>
</evidence>
<dbReference type="Gene3D" id="3.90.260.10">
    <property type="entry name" value="Transglutaminase-like"/>
    <property type="match status" value="1"/>
</dbReference>
<dbReference type="GO" id="GO:0003697">
    <property type="term" value="F:single-stranded DNA binding"/>
    <property type="evidence" value="ECO:0007669"/>
    <property type="project" value="TreeGrafter"/>
</dbReference>
<dbReference type="InterPro" id="IPR004583">
    <property type="entry name" value="DNA_repair_Rad4"/>
</dbReference>
<evidence type="ECO:0000313" key="11">
    <source>
        <dbReference type="Proteomes" id="UP000593566"/>
    </source>
</evidence>
<feature type="compositionally biased region" description="Low complexity" evidence="6">
    <location>
        <begin position="55"/>
        <end position="67"/>
    </location>
</feature>
<dbReference type="GO" id="GO:0000111">
    <property type="term" value="C:nucleotide-excision repair factor 2 complex"/>
    <property type="evidence" value="ECO:0007669"/>
    <property type="project" value="TreeGrafter"/>
</dbReference>
<dbReference type="RefSeq" id="XP_037153758.1">
    <property type="nucleotide sequence ID" value="XM_037300941.1"/>
</dbReference>
<evidence type="ECO:0000256" key="1">
    <source>
        <dbReference type="ARBA" id="ARBA00004123"/>
    </source>
</evidence>
<dbReference type="Proteomes" id="UP000593566">
    <property type="component" value="Unassembled WGS sequence"/>
</dbReference>
<reference evidence="10 11" key="1">
    <citation type="journal article" date="2020" name="Genomics">
        <title>Complete, high-quality genomes from long-read metagenomic sequencing of two wolf lichen thalli reveals enigmatic genome architecture.</title>
        <authorList>
            <person name="McKenzie S.K."/>
            <person name="Walston R.F."/>
            <person name="Allen J.L."/>
        </authorList>
    </citation>
    <scope>NUCLEOTIDE SEQUENCE [LARGE SCALE GENOMIC DNA]</scope>
    <source>
        <strain evidence="10">WasteWater1</strain>
    </source>
</reference>
<dbReference type="InterPro" id="IPR042488">
    <property type="entry name" value="Rad4_BHD3_sf"/>
</dbReference>
<dbReference type="Pfam" id="PF10405">
    <property type="entry name" value="BHD_3"/>
    <property type="match status" value="1"/>
</dbReference>
<sequence>MPPFIPSKRRLSTSSANSPTPNLAKKPSLFDTADKPDASATLQDNKAFFDQLGGSESDSSLSDVSSADFEDVQSPPNSKRRKIAHQEDEDNDEVDWEDAIYPNATLSSSAAAGPSGDLELTLDKSARIGSTTNPQDKSKGPSKIERQIRVSTHIMHVQFLLFHNLIRNGWTCDKETQRILVGQIPPGVNKEITKWKIAAGIIRDAAVEDPKFTTCNNKKGKRAEQSERNQRDWGRPAERQERGAPNMSRGDPTLRLLKVLAAYWKKRFTITAPGLRKQGYKALAVLEEDIASYRNDKHDPEQHGERIGSIEKFRKLAKSCEGSRDVGAQLFTTLIRGLGLETRLTTSLQPVGFGWSKNEEASEQRRNVSKIPKMNDADEVPAPSEESDSGIAPMVTKTSTTPSKTVGRNDMLRGARSAPVDLSEVSFKDSGEDIPFDEEDDDDDASVVDVTPATPRTRANMNYDRDMPFPTYWTEVISPVTSEIFPVDPMILTPAVATNPEHLGQFESRGAKADKAKQVFGYIVAYSADGTAKDVTTRYLKRHMWPGRTKGVRLPIEKVPVYNRRGKIKHYEDYDWFKTVMSGYSRTPDMRTVADDIEEAKDLKAMKPEKKELKASEGTLQSFKASAEYVLERHLRREEALLPGAIPVSTFTTGKGDKVKEEPVYRRNDVEICRTGESWHKEGRAVKPGEFPMKMVPVRAVTLTRKREVEEAERDGEKLKQGLYALHQTDWIIPPPIENGVIPKNAFGNMDCYVPTMVPKGAVHIPLKSTVRICKRLGIDFAEAVTGFEFGKQRAVPVITGVVVAKGHEHAVIDEWEKDEEERKIKEEGKREKTALGTWRKWLMGLRIIERVREEYGGDADAHTAEEVNPFTNPSKAKKARQAETGTGPKPYRGPFTYADDKEDIGGGFPADDDALDGGGFLPEAHDEEEVPRRAGELTIEDGGGPVDRDALNGTSTPHAPPMPSDVVNRGPPDTDDSDGALTEADKDDKVTLPKEASTIGKKAATTISGHNGKVPTNLPKRRAAPKRKAARKSETALKSHFFEHESDEDDNSDEGSLPSKAVAVKKPAKRNSNKNGSGPSLRARKSTY</sequence>
<feature type="compositionally biased region" description="Basic and acidic residues" evidence="6">
    <location>
        <begin position="984"/>
        <end position="993"/>
    </location>
</feature>
<feature type="compositionally biased region" description="Basic residues" evidence="6">
    <location>
        <begin position="1020"/>
        <end position="1031"/>
    </location>
</feature>
<dbReference type="Gene3D" id="2.20.20.110">
    <property type="entry name" value="Rad4, beta-hairpin domain BHD1"/>
    <property type="match status" value="1"/>
</dbReference>
<feature type="compositionally biased region" description="Acidic residues" evidence="6">
    <location>
        <begin position="432"/>
        <end position="446"/>
    </location>
</feature>
<dbReference type="InterPro" id="IPR036985">
    <property type="entry name" value="Transglutaminase-like_sf"/>
</dbReference>
<dbReference type="Pfam" id="PF03835">
    <property type="entry name" value="Rad4"/>
    <property type="match status" value="1"/>
</dbReference>
<feature type="compositionally biased region" description="Polar residues" evidence="6">
    <location>
        <begin position="12"/>
        <end position="21"/>
    </location>
</feature>
<gene>
    <name evidence="10" type="ORF">HO133_010085</name>
</gene>
<dbReference type="GO" id="GO:0006298">
    <property type="term" value="P:mismatch repair"/>
    <property type="evidence" value="ECO:0007669"/>
    <property type="project" value="TreeGrafter"/>
</dbReference>
<evidence type="ECO:0008006" key="12">
    <source>
        <dbReference type="Google" id="ProtNLM"/>
    </source>
</evidence>